<sequence>MMVGDDRIFGFVGAGGRLVRTQFVASLFTVASLGSSRRWHGRGGAMAGHAVRLLKVRDLVESKHLAERAMEVDASSTASTKSLLSQTFSWQVNGASTTTHVDWYDVLQLAYHPPPLIMATQSLSNASNTALTSLLTLIVRASLALTPPIT</sequence>
<accession>A0AAQ3K5S0</accession>
<organism evidence="1 2">
    <name type="scientific">Canna indica</name>
    <name type="common">Indian-shot</name>
    <dbReference type="NCBI Taxonomy" id="4628"/>
    <lineage>
        <taxon>Eukaryota</taxon>
        <taxon>Viridiplantae</taxon>
        <taxon>Streptophyta</taxon>
        <taxon>Embryophyta</taxon>
        <taxon>Tracheophyta</taxon>
        <taxon>Spermatophyta</taxon>
        <taxon>Magnoliopsida</taxon>
        <taxon>Liliopsida</taxon>
        <taxon>Zingiberales</taxon>
        <taxon>Cannaceae</taxon>
        <taxon>Canna</taxon>
    </lineage>
</organism>
<dbReference type="AlphaFoldDB" id="A0AAQ3K5S0"/>
<reference evidence="1 2" key="1">
    <citation type="submission" date="2023-10" db="EMBL/GenBank/DDBJ databases">
        <title>Chromosome-scale genome assembly provides insights into flower coloration mechanisms of Canna indica.</title>
        <authorList>
            <person name="Li C."/>
        </authorList>
    </citation>
    <scope>NUCLEOTIDE SEQUENCE [LARGE SCALE GENOMIC DNA]</scope>
    <source>
        <tissue evidence="1">Flower</tissue>
    </source>
</reference>
<evidence type="ECO:0000313" key="1">
    <source>
        <dbReference type="EMBL" id="WOL00797.1"/>
    </source>
</evidence>
<protein>
    <submittedName>
        <fullName evidence="1">Uncharacterized protein</fullName>
    </submittedName>
</protein>
<keyword evidence="2" id="KW-1185">Reference proteome</keyword>
<proteinExistence type="predicted"/>
<name>A0AAQ3K5S0_9LILI</name>
<dbReference type="EMBL" id="CP136892">
    <property type="protein sequence ID" value="WOL00797.1"/>
    <property type="molecule type" value="Genomic_DNA"/>
</dbReference>
<gene>
    <name evidence="1" type="ORF">Cni_G09510</name>
</gene>
<evidence type="ECO:0000313" key="2">
    <source>
        <dbReference type="Proteomes" id="UP001327560"/>
    </source>
</evidence>
<dbReference type="Proteomes" id="UP001327560">
    <property type="component" value="Chromosome 3"/>
</dbReference>